<name>A0A4R2KW00_9FIRM</name>
<evidence type="ECO:0000313" key="2">
    <source>
        <dbReference type="Proteomes" id="UP000294919"/>
    </source>
</evidence>
<comment type="caution">
    <text evidence="1">The sequence shown here is derived from an EMBL/GenBank/DDBJ whole genome shotgun (WGS) entry which is preliminary data.</text>
</comment>
<dbReference type="OrthoDB" id="2063617at2"/>
<gene>
    <name evidence="1" type="ORF">EV214_105122</name>
</gene>
<dbReference type="RefSeq" id="WP_132243690.1">
    <property type="nucleotide sequence ID" value="NZ_SLWV01000005.1"/>
</dbReference>
<dbReference type="Pfam" id="PF20765">
    <property type="entry name" value="Phage_tail_terminator_8"/>
    <property type="match status" value="1"/>
</dbReference>
<dbReference type="AlphaFoldDB" id="A0A4R2KW00"/>
<sequence>MTLLEIKKSVLGKLKEHFPTYQAYEDIQAQGFDRPAFFIQVLPISTTMEDKYHQSKLIKIDIRYFSKSETMEENLKIVEKLQQIFHTVLLVQDRKFTIQESKVNMIDKVLDFSFQVYFMDMIQAYDYQVYEEMQNLNMKEEI</sequence>
<dbReference type="Proteomes" id="UP000294919">
    <property type="component" value="Unassembled WGS sequence"/>
</dbReference>
<dbReference type="EMBL" id="SLWV01000005">
    <property type="protein sequence ID" value="TCO78023.1"/>
    <property type="molecule type" value="Genomic_DNA"/>
</dbReference>
<reference evidence="1 2" key="1">
    <citation type="submission" date="2019-03" db="EMBL/GenBank/DDBJ databases">
        <title>Genomic Encyclopedia of Type Strains, Phase IV (KMG-IV): sequencing the most valuable type-strain genomes for metagenomic binning, comparative biology and taxonomic classification.</title>
        <authorList>
            <person name="Goeker M."/>
        </authorList>
    </citation>
    <scope>NUCLEOTIDE SEQUENCE [LARGE SCALE GENOMIC DNA]</scope>
    <source>
        <strain evidence="1 2">DSM 102940</strain>
    </source>
</reference>
<dbReference type="InterPro" id="IPR049254">
    <property type="entry name" value="Phage_tail_terminator"/>
</dbReference>
<evidence type="ECO:0000313" key="1">
    <source>
        <dbReference type="EMBL" id="TCO78023.1"/>
    </source>
</evidence>
<protein>
    <recommendedName>
        <fullName evidence="3">Phage protein</fullName>
    </recommendedName>
</protein>
<keyword evidence="2" id="KW-1185">Reference proteome</keyword>
<evidence type="ECO:0008006" key="3">
    <source>
        <dbReference type="Google" id="ProtNLM"/>
    </source>
</evidence>
<proteinExistence type="predicted"/>
<organism evidence="1 2">
    <name type="scientific">Marinisporobacter balticus</name>
    <dbReference type="NCBI Taxonomy" id="2018667"/>
    <lineage>
        <taxon>Bacteria</taxon>
        <taxon>Bacillati</taxon>
        <taxon>Bacillota</taxon>
        <taxon>Clostridia</taxon>
        <taxon>Peptostreptococcales</taxon>
        <taxon>Thermotaleaceae</taxon>
        <taxon>Marinisporobacter</taxon>
    </lineage>
</organism>
<accession>A0A4R2KW00</accession>